<keyword evidence="2" id="KW-1185">Reference proteome</keyword>
<protein>
    <submittedName>
        <fullName evidence="1">Uncharacterized protein</fullName>
    </submittedName>
</protein>
<gene>
    <name evidence="1" type="ORF">TNCT_126471</name>
</gene>
<evidence type="ECO:0000313" key="2">
    <source>
        <dbReference type="Proteomes" id="UP000887116"/>
    </source>
</evidence>
<reference evidence="1" key="1">
    <citation type="submission" date="2020-07" db="EMBL/GenBank/DDBJ databases">
        <title>Multicomponent nature underlies the extraordinary mechanical properties of spider dragline silk.</title>
        <authorList>
            <person name="Kono N."/>
            <person name="Nakamura H."/>
            <person name="Mori M."/>
            <person name="Yoshida Y."/>
            <person name="Ohtoshi R."/>
            <person name="Malay A.D."/>
            <person name="Moran D.A.P."/>
            <person name="Tomita M."/>
            <person name="Numata K."/>
            <person name="Arakawa K."/>
        </authorList>
    </citation>
    <scope>NUCLEOTIDE SEQUENCE</scope>
</reference>
<dbReference type="EMBL" id="BMAO01027895">
    <property type="protein sequence ID" value="GFR20358.1"/>
    <property type="molecule type" value="Genomic_DNA"/>
</dbReference>
<proteinExistence type="predicted"/>
<dbReference type="AlphaFoldDB" id="A0A8X6HCR8"/>
<comment type="caution">
    <text evidence="1">The sequence shown here is derived from an EMBL/GenBank/DDBJ whole genome shotgun (WGS) entry which is preliminary data.</text>
</comment>
<name>A0A8X6HCR8_TRICU</name>
<sequence>MRDDFQETRVQMAKVTSLLESIKATQGQAKAKLEFITSHISEHDCRSEVREILDLIEISKRMTSLIFETINQMDSALFRIKARVRALVETFSSSSDLDE</sequence>
<organism evidence="1 2">
    <name type="scientific">Trichonephila clavata</name>
    <name type="common">Joro spider</name>
    <name type="synonym">Nephila clavata</name>
    <dbReference type="NCBI Taxonomy" id="2740835"/>
    <lineage>
        <taxon>Eukaryota</taxon>
        <taxon>Metazoa</taxon>
        <taxon>Ecdysozoa</taxon>
        <taxon>Arthropoda</taxon>
        <taxon>Chelicerata</taxon>
        <taxon>Arachnida</taxon>
        <taxon>Araneae</taxon>
        <taxon>Araneomorphae</taxon>
        <taxon>Entelegynae</taxon>
        <taxon>Araneoidea</taxon>
        <taxon>Nephilidae</taxon>
        <taxon>Trichonephila</taxon>
    </lineage>
</organism>
<accession>A0A8X6HCR8</accession>
<dbReference type="Proteomes" id="UP000887116">
    <property type="component" value="Unassembled WGS sequence"/>
</dbReference>
<evidence type="ECO:0000313" key="1">
    <source>
        <dbReference type="EMBL" id="GFR20358.1"/>
    </source>
</evidence>